<keyword evidence="2" id="KW-1185">Reference proteome</keyword>
<protein>
    <submittedName>
        <fullName evidence="1">Uncharacterized protein</fullName>
    </submittedName>
</protein>
<sequence>MDCSLYIFQVLQSKCGIPCTVGFRRSSLGCGRGCDVVESSVLRDPDGTCHPSIYPGTAVPLYGRLVRFRHGFRASRLRRINFARRCLITSLSCGSGSGDSVHAVLFELQ</sequence>
<dbReference type="EMBL" id="VHII01000015">
    <property type="protein sequence ID" value="KAF1380159.1"/>
    <property type="molecule type" value="Genomic_DNA"/>
</dbReference>
<reference evidence="1 2" key="1">
    <citation type="submission" date="2019-06" db="EMBL/GenBank/DDBJ databases">
        <title>A chromosome-scale genome assembly of the European perch, Perca fluviatilis.</title>
        <authorList>
            <person name="Roques C."/>
            <person name="Zahm M."/>
            <person name="Cabau C."/>
            <person name="Klopp C."/>
            <person name="Bouchez O."/>
            <person name="Donnadieu C."/>
            <person name="Kuhl H."/>
            <person name="Gislard M."/>
            <person name="Guendouz S."/>
            <person name="Journot L."/>
            <person name="Haffray P."/>
            <person name="Bestin A."/>
            <person name="Morvezen R."/>
            <person name="Feron R."/>
            <person name="Wen M."/>
            <person name="Jouanno E."/>
            <person name="Herpin A."/>
            <person name="Schartl M."/>
            <person name="Postlethwait J."/>
            <person name="Schaerlinger B."/>
            <person name="Chardard D."/>
            <person name="Lecocq T."/>
            <person name="Poncet C."/>
            <person name="Jaffrelo L."/>
            <person name="Lampietro C."/>
            <person name="Guiguen Y."/>
        </authorList>
    </citation>
    <scope>NUCLEOTIDE SEQUENCE [LARGE SCALE GENOMIC DNA]</scope>
    <source>
        <tissue evidence="1">Blood</tissue>
    </source>
</reference>
<evidence type="ECO:0000313" key="2">
    <source>
        <dbReference type="Proteomes" id="UP000465112"/>
    </source>
</evidence>
<gene>
    <name evidence="1" type="ORF">PFLUV_G00183700</name>
</gene>
<dbReference type="AlphaFoldDB" id="A0A6A5EP32"/>
<dbReference type="Proteomes" id="UP000465112">
    <property type="component" value="Chromosome 15"/>
</dbReference>
<evidence type="ECO:0000313" key="1">
    <source>
        <dbReference type="EMBL" id="KAF1380159.1"/>
    </source>
</evidence>
<comment type="caution">
    <text evidence="1">The sequence shown here is derived from an EMBL/GenBank/DDBJ whole genome shotgun (WGS) entry which is preliminary data.</text>
</comment>
<accession>A0A6A5EP32</accession>
<proteinExistence type="predicted"/>
<name>A0A6A5EP32_PERFL</name>
<organism evidence="1 2">
    <name type="scientific">Perca fluviatilis</name>
    <name type="common">European perch</name>
    <dbReference type="NCBI Taxonomy" id="8168"/>
    <lineage>
        <taxon>Eukaryota</taxon>
        <taxon>Metazoa</taxon>
        <taxon>Chordata</taxon>
        <taxon>Craniata</taxon>
        <taxon>Vertebrata</taxon>
        <taxon>Euteleostomi</taxon>
        <taxon>Actinopterygii</taxon>
        <taxon>Neopterygii</taxon>
        <taxon>Teleostei</taxon>
        <taxon>Neoteleostei</taxon>
        <taxon>Acanthomorphata</taxon>
        <taxon>Eupercaria</taxon>
        <taxon>Perciformes</taxon>
        <taxon>Percoidei</taxon>
        <taxon>Percidae</taxon>
        <taxon>Percinae</taxon>
        <taxon>Perca</taxon>
    </lineage>
</organism>